<accession>A0A510JAX1</accession>
<dbReference type="EMBL" id="AP019822">
    <property type="protein sequence ID" value="BBM35303.1"/>
    <property type="molecule type" value="Genomic_DNA"/>
</dbReference>
<protein>
    <recommendedName>
        <fullName evidence="3">Gp5/Type VI secretion system Vgr protein OB-fold domain-containing protein</fullName>
    </recommendedName>
</protein>
<gene>
    <name evidence="1" type="ORF">JCM16774_0210</name>
</gene>
<dbReference type="Gene3D" id="3.55.50.10">
    <property type="entry name" value="Baseplate protein-like domains"/>
    <property type="match status" value="1"/>
</dbReference>
<dbReference type="STRING" id="714315.GCA_000516535_00225"/>
<reference evidence="1 2" key="1">
    <citation type="submission" date="2019-07" db="EMBL/GenBank/DDBJ databases">
        <title>Complete Genome Sequence of Leptotrichia goodfellowii Strain JCM 16774.</title>
        <authorList>
            <person name="Watanabe S."/>
            <person name="Cui L."/>
        </authorList>
    </citation>
    <scope>NUCLEOTIDE SEQUENCE [LARGE SCALE GENOMIC DNA]</scope>
    <source>
        <strain evidence="1 2">JCM16774</strain>
    </source>
</reference>
<name>A0A510JAX1_9FUSO</name>
<dbReference type="SUPFAM" id="SSF69279">
    <property type="entry name" value="Phage tail proteins"/>
    <property type="match status" value="1"/>
</dbReference>
<evidence type="ECO:0008006" key="3">
    <source>
        <dbReference type="Google" id="ProtNLM"/>
    </source>
</evidence>
<evidence type="ECO:0000313" key="1">
    <source>
        <dbReference type="EMBL" id="BBM35303.1"/>
    </source>
</evidence>
<evidence type="ECO:0000313" key="2">
    <source>
        <dbReference type="Proteomes" id="UP000321606"/>
    </source>
</evidence>
<dbReference type="KEGG" id="lgo:JCM16774_0210"/>
<dbReference type="Proteomes" id="UP000321606">
    <property type="component" value="Chromosome"/>
</dbReference>
<dbReference type="Gene3D" id="2.30.110.50">
    <property type="match status" value="1"/>
</dbReference>
<dbReference type="AlphaFoldDB" id="A0A510JAX1"/>
<proteinExistence type="predicted"/>
<dbReference type="OrthoDB" id="90030at2"/>
<dbReference type="RefSeq" id="WP_026736914.1">
    <property type="nucleotide sequence ID" value="NZ_AP019822.1"/>
</dbReference>
<organism evidence="1 2">
    <name type="scientific">Pseudoleptotrichia goodfellowii</name>
    <dbReference type="NCBI Taxonomy" id="157692"/>
    <lineage>
        <taxon>Bacteria</taxon>
        <taxon>Fusobacteriati</taxon>
        <taxon>Fusobacteriota</taxon>
        <taxon>Fusobacteriia</taxon>
        <taxon>Fusobacteriales</taxon>
        <taxon>Leptotrichiaceae</taxon>
        <taxon>Pseudoleptotrichia</taxon>
    </lineage>
</organism>
<sequence length="497" mass="57687">MVNWEGMYEGKDISIVLDGKNLNGFILKDFVLEESINEHQKLNLQIETDISQKKNLENTVSKEDIEVKIELREMKGKRKIFQGIVDYFEVLDYGSEGCRILIEAFSKSILLDRKYEKKYRVFQDISWTFANIIEEINKDYVDKKIEIKYSDIAQKPVNSLIIQYDETDWEFLARISSHLKTGMFVTEDGVITFGIIENSEIKQENRYFSDYSIVREHKNLYYKINSGKAISSGDTISINNEKDNSDKGSNLTVLKSKIFLKNYILKSNFLATNMESYHIYRKYNEKIKGSAIEVKVEKVFEENNIAKMEVTFFEGLNKIVHEKGKDSENKNRAYNDYGIKRIPLGYQTFYSQTNTGFFCTPEVNDNVEVYFPFEDENFARVSWAINNDGNGRFSNYEKRNFHINGKDFNFNIDKNSVTVNIEESYTRNSKTSSETAESFVNKGIKNLVVVSDDYIGIESIGEMSVYGKSIDIVGKEKEIRMETPDEIRIKGKKVHTN</sequence>
<dbReference type="Pfam" id="PF05954">
    <property type="entry name" value="Phage_GPD"/>
    <property type="match status" value="1"/>
</dbReference>